<dbReference type="Pfam" id="PF04677">
    <property type="entry name" value="CwfJ_C_1"/>
    <property type="match status" value="1"/>
</dbReference>
<name>A0ABV0PEE0_9TELE</name>
<comment type="caution">
    <text evidence="4">The sequence shown here is derived from an EMBL/GenBank/DDBJ whole genome shotgun (WGS) entry which is preliminary data.</text>
</comment>
<evidence type="ECO:0000313" key="4">
    <source>
        <dbReference type="EMBL" id="MEQ2181847.1"/>
    </source>
</evidence>
<dbReference type="InterPro" id="IPR006768">
    <property type="entry name" value="Cwf19-like_C_dom-1"/>
</dbReference>
<gene>
    <name evidence="4" type="ORF">GOODEAATRI_015826</name>
</gene>
<dbReference type="InterPro" id="IPR036265">
    <property type="entry name" value="HIT-like_sf"/>
</dbReference>
<feature type="coiled-coil region" evidence="2">
    <location>
        <begin position="84"/>
        <end position="140"/>
    </location>
</feature>
<keyword evidence="5" id="KW-1185">Reference proteome</keyword>
<dbReference type="Proteomes" id="UP001476798">
    <property type="component" value="Unassembled WGS sequence"/>
</dbReference>
<keyword evidence="2" id="KW-0175">Coiled coil</keyword>
<dbReference type="SUPFAM" id="SSF54197">
    <property type="entry name" value="HIT-like"/>
    <property type="match status" value="1"/>
</dbReference>
<evidence type="ECO:0000259" key="3">
    <source>
        <dbReference type="Pfam" id="PF04677"/>
    </source>
</evidence>
<evidence type="ECO:0000256" key="1">
    <source>
        <dbReference type="ARBA" id="ARBA00006795"/>
    </source>
</evidence>
<protein>
    <recommendedName>
        <fullName evidence="3">Cwf19-like C-terminal domain-containing protein</fullName>
    </recommendedName>
</protein>
<comment type="similarity">
    <text evidence="1">Belongs to the CWF19 family.</text>
</comment>
<proteinExistence type="inferred from homology"/>
<dbReference type="EMBL" id="JAHRIO010071156">
    <property type="protein sequence ID" value="MEQ2181847.1"/>
    <property type="molecule type" value="Genomic_DNA"/>
</dbReference>
<feature type="domain" description="Cwf19-like C-terminal" evidence="3">
    <location>
        <begin position="230"/>
        <end position="300"/>
    </location>
</feature>
<sequence length="304" mass="34298">MKIINERLSGIDDDFNAEHEKQKLRELQAHDYAHSIYGTASHSTNSHSSESIIAAKRAEAAAELAAKEIQSGPVVNDGGLSWLRKSYQRMKEQAEREQRTLSEIVAQRYGAMIEKLKSQLEAAQKAKEFHAARRKEHEAAKSKQIETHVDGERVRYFKDDDSVGLQEMVRREKMSSAQDQHALYSRMAAKMMGKTDGDNYTLDDMFVSGAAQREGEGREEERMRNRAIGESRRLAASMDKCPHCFSSQELPKHLIVAIGSKVYLSLPTGVSMTEGHCLICPLQHHSSATRLDEDVWSEMQVVHL</sequence>
<dbReference type="Gene3D" id="3.30.428.10">
    <property type="entry name" value="HIT-like"/>
    <property type="match status" value="1"/>
</dbReference>
<organism evidence="4 5">
    <name type="scientific">Goodea atripinnis</name>
    <dbReference type="NCBI Taxonomy" id="208336"/>
    <lineage>
        <taxon>Eukaryota</taxon>
        <taxon>Metazoa</taxon>
        <taxon>Chordata</taxon>
        <taxon>Craniata</taxon>
        <taxon>Vertebrata</taxon>
        <taxon>Euteleostomi</taxon>
        <taxon>Actinopterygii</taxon>
        <taxon>Neopterygii</taxon>
        <taxon>Teleostei</taxon>
        <taxon>Neoteleostei</taxon>
        <taxon>Acanthomorphata</taxon>
        <taxon>Ovalentaria</taxon>
        <taxon>Atherinomorphae</taxon>
        <taxon>Cyprinodontiformes</taxon>
        <taxon>Goodeidae</taxon>
        <taxon>Goodea</taxon>
    </lineage>
</organism>
<dbReference type="PANTHER" id="PTHR12072">
    <property type="entry name" value="CWF19, CELL CYCLE CONTROL PROTEIN"/>
    <property type="match status" value="1"/>
</dbReference>
<evidence type="ECO:0000313" key="5">
    <source>
        <dbReference type="Proteomes" id="UP001476798"/>
    </source>
</evidence>
<dbReference type="PANTHER" id="PTHR12072:SF5">
    <property type="entry name" value="CWF19-LIKE PROTEIN 2"/>
    <property type="match status" value="1"/>
</dbReference>
<accession>A0ABV0PEE0</accession>
<evidence type="ECO:0000256" key="2">
    <source>
        <dbReference type="SAM" id="Coils"/>
    </source>
</evidence>
<dbReference type="InterPro" id="IPR040194">
    <property type="entry name" value="Cwf19-like"/>
</dbReference>
<reference evidence="4 5" key="1">
    <citation type="submission" date="2021-06" db="EMBL/GenBank/DDBJ databases">
        <authorList>
            <person name="Palmer J.M."/>
        </authorList>
    </citation>
    <scope>NUCLEOTIDE SEQUENCE [LARGE SCALE GENOMIC DNA]</scope>
    <source>
        <strain evidence="4 5">GA_2019</strain>
        <tissue evidence="4">Muscle</tissue>
    </source>
</reference>